<feature type="compositionally biased region" description="Basic residues" evidence="1">
    <location>
        <begin position="186"/>
        <end position="202"/>
    </location>
</feature>
<feature type="compositionally biased region" description="Basic residues" evidence="1">
    <location>
        <begin position="294"/>
        <end position="305"/>
    </location>
</feature>
<name>A0ABQ8Y6S1_9EUKA</name>
<feature type="domain" description="VPS9" evidence="2">
    <location>
        <begin position="458"/>
        <end position="596"/>
    </location>
</feature>
<feature type="compositionally biased region" description="Acidic residues" evidence="1">
    <location>
        <begin position="661"/>
        <end position="679"/>
    </location>
</feature>
<dbReference type="InterPro" id="IPR045046">
    <property type="entry name" value="Vps9-like"/>
</dbReference>
<dbReference type="InterPro" id="IPR037191">
    <property type="entry name" value="VPS9_dom_sf"/>
</dbReference>
<feature type="compositionally biased region" description="Basic and acidic residues" evidence="1">
    <location>
        <begin position="306"/>
        <end position="340"/>
    </location>
</feature>
<dbReference type="SUPFAM" id="SSF109993">
    <property type="entry name" value="VPS9 domain"/>
    <property type="match status" value="1"/>
</dbReference>
<feature type="compositionally biased region" description="Basic and acidic residues" evidence="1">
    <location>
        <begin position="206"/>
        <end position="223"/>
    </location>
</feature>
<accession>A0ABQ8Y6S1</accession>
<feature type="compositionally biased region" description="Low complexity" evidence="1">
    <location>
        <begin position="243"/>
        <end position="268"/>
    </location>
</feature>
<reference evidence="3" key="1">
    <citation type="submission" date="2022-08" db="EMBL/GenBank/DDBJ databases">
        <title>Novel sulfate-reducing endosymbionts in the free-living metamonad Anaeramoeba.</title>
        <authorList>
            <person name="Jerlstrom-Hultqvist J."/>
            <person name="Cepicka I."/>
            <person name="Gallot-Lavallee L."/>
            <person name="Salas-Leiva D."/>
            <person name="Curtis B.A."/>
            <person name="Zahonova K."/>
            <person name="Pipaliya S."/>
            <person name="Dacks J."/>
            <person name="Roger A.J."/>
        </authorList>
    </citation>
    <scope>NUCLEOTIDE SEQUENCE</scope>
    <source>
        <strain evidence="3">Schooner1</strain>
    </source>
</reference>
<sequence>MNKKPTLDSEQKTNYFLQNLNSSSNELDNIKQLIISNSATLLVPLSSTLPEQPLSKTFYECHIVLFSEIDTSFKTANGCLGEVSVSSQKKEHEISFKIQKPPIKNHSKFHFVGSGDFSDLYQREILFQNETVENQKKKKKKKKSSNFSSPISLENGSIELSSHSKKIQVILISEPLLYPNCDWCKSKKKKNKKNKKKKKKTNKNSNETKKNSNVTKNEKENFKKNNQTDLCKEVTNETKNENKIILNPKNKNKTNNNKTNNNKTNNNKRALMKKSKSLPQFNESKSSQNQNFKTKIKLKFLKNHPLKKEKSNALNEDENKNENAKLNKKDKNNDKHKSENLELDNSKSPNKQDQENNEPIINNKFLFKAKFSKIIQKINQFIQDFVNNCKELQKAGTIFQDFIQDITNEYVNNEYFQQFTQQLNEEEAITQVSEFLEQFLLNILNDKVIDLIKKSWKEDKDVILKYKLEDLKFIEFHHLEIDKKIMDQNSIEKAQKKLRKIDLAKYPKKKLEYIKKFSNLLSKMISKNKITGADDLLPVIIYVLLFAKVPNLKLNLDYISNFRDYNKIAMSEEGYHFANILSAVSFLENLKPENVGLDPLGGLEGGFNNKIKVKEIKIPKNLASQNHIIFSNPKKKRKRRKKRKRNLKKNENTSKVLNVNDDNEINDNNDNDNNNDDDDNNYKNKILKHDINNPQKVSSDPFSEDINDLTKITNTKNNVINLTNIDIFSPNQTLVNSIKNTETSRNDRPDEIKLLNSHQNIQPNQLNNEKNINNDFKTKKFEYENTFEKNTLKEDINQDLKTNTNIITNTNKNKNIKKESCVNLESQVNINENQNFNLQEFKNYDFGKYVNIETNDLTLPQIFEMFKMYKPLFYLYQNFTNNNLN</sequence>
<feature type="compositionally biased region" description="Basic and acidic residues" evidence="1">
    <location>
        <begin position="230"/>
        <end position="242"/>
    </location>
</feature>
<dbReference type="PANTHER" id="PTHR23101:SF25">
    <property type="entry name" value="GTPASE-ACTIVATING PROTEIN AND VPS9 DOMAIN-CONTAINING PROTEIN 1"/>
    <property type="match status" value="1"/>
</dbReference>
<evidence type="ECO:0000313" key="4">
    <source>
        <dbReference type="Proteomes" id="UP001150062"/>
    </source>
</evidence>
<proteinExistence type="predicted"/>
<protein>
    <submittedName>
        <fullName evidence="3">Rab5 gdp/gtp exchange factor</fullName>
    </submittedName>
</protein>
<dbReference type="PANTHER" id="PTHR23101">
    <property type="entry name" value="RAB GDP/GTP EXCHANGE FACTOR"/>
    <property type="match status" value="1"/>
</dbReference>
<comment type="caution">
    <text evidence="3">The sequence shown here is derived from an EMBL/GenBank/DDBJ whole genome shotgun (WGS) entry which is preliminary data.</text>
</comment>
<dbReference type="Gene3D" id="1.20.1050.80">
    <property type="entry name" value="VPS9 domain"/>
    <property type="match status" value="1"/>
</dbReference>
<keyword evidence="4" id="KW-1185">Reference proteome</keyword>
<dbReference type="SMART" id="SM00167">
    <property type="entry name" value="VPS9"/>
    <property type="match status" value="1"/>
</dbReference>
<dbReference type="InterPro" id="IPR003123">
    <property type="entry name" value="VPS9"/>
</dbReference>
<dbReference type="Proteomes" id="UP001150062">
    <property type="component" value="Unassembled WGS sequence"/>
</dbReference>
<gene>
    <name evidence="3" type="ORF">M0813_24049</name>
</gene>
<dbReference type="Pfam" id="PF02204">
    <property type="entry name" value="VPS9"/>
    <property type="match status" value="1"/>
</dbReference>
<organism evidence="3 4">
    <name type="scientific">Anaeramoeba flamelloides</name>
    <dbReference type="NCBI Taxonomy" id="1746091"/>
    <lineage>
        <taxon>Eukaryota</taxon>
        <taxon>Metamonada</taxon>
        <taxon>Anaeramoebidae</taxon>
        <taxon>Anaeramoeba</taxon>
    </lineage>
</organism>
<evidence type="ECO:0000313" key="3">
    <source>
        <dbReference type="EMBL" id="KAJ6240523.1"/>
    </source>
</evidence>
<evidence type="ECO:0000256" key="1">
    <source>
        <dbReference type="SAM" id="MobiDB-lite"/>
    </source>
</evidence>
<dbReference type="EMBL" id="JAOAOG010000204">
    <property type="protein sequence ID" value="KAJ6240523.1"/>
    <property type="molecule type" value="Genomic_DNA"/>
</dbReference>
<feature type="region of interest" description="Disordered" evidence="1">
    <location>
        <begin position="183"/>
        <end position="358"/>
    </location>
</feature>
<feature type="region of interest" description="Disordered" evidence="1">
    <location>
        <begin position="627"/>
        <end position="684"/>
    </location>
</feature>
<evidence type="ECO:0000259" key="2">
    <source>
        <dbReference type="PROSITE" id="PS51205"/>
    </source>
</evidence>
<feature type="compositionally biased region" description="Basic residues" evidence="1">
    <location>
        <begin position="633"/>
        <end position="647"/>
    </location>
</feature>
<dbReference type="PROSITE" id="PS51205">
    <property type="entry name" value="VPS9"/>
    <property type="match status" value="1"/>
</dbReference>
<feature type="compositionally biased region" description="Polar residues" evidence="1">
    <location>
        <begin position="277"/>
        <end position="293"/>
    </location>
</feature>